<dbReference type="Proteomes" id="UP000678499">
    <property type="component" value="Unassembled WGS sequence"/>
</dbReference>
<dbReference type="NCBIfam" id="TIGR01293">
    <property type="entry name" value="Kv_beta"/>
    <property type="match status" value="1"/>
</dbReference>
<keyword evidence="9" id="KW-0406">Ion transport</keyword>
<reference evidence="12" key="1">
    <citation type="submission" date="2020-11" db="EMBL/GenBank/DDBJ databases">
        <authorList>
            <person name="Tran Van P."/>
        </authorList>
    </citation>
    <scope>NUCLEOTIDE SEQUENCE</scope>
</reference>
<name>A0A7R9BSR9_9CRUS</name>
<evidence type="ECO:0000256" key="8">
    <source>
        <dbReference type="ARBA" id="ARBA00023002"/>
    </source>
</evidence>
<keyword evidence="13" id="KW-1185">Reference proteome</keyword>
<gene>
    <name evidence="12" type="ORF">NMOB1V02_LOCUS7496</name>
</gene>
<dbReference type="Pfam" id="PF00248">
    <property type="entry name" value="Aldo_ket_red"/>
    <property type="match status" value="1"/>
</dbReference>
<keyword evidence="6" id="KW-0521">NADP</keyword>
<evidence type="ECO:0000256" key="2">
    <source>
        <dbReference type="ARBA" id="ARBA00006515"/>
    </source>
</evidence>
<dbReference type="GO" id="GO:0005737">
    <property type="term" value="C:cytoplasm"/>
    <property type="evidence" value="ECO:0007669"/>
    <property type="project" value="UniProtKB-SubCell"/>
</dbReference>
<dbReference type="SUPFAM" id="SSF51430">
    <property type="entry name" value="NAD(P)-linked oxidoreductase"/>
    <property type="match status" value="1"/>
</dbReference>
<evidence type="ECO:0000256" key="4">
    <source>
        <dbReference type="ARBA" id="ARBA00022490"/>
    </source>
</evidence>
<evidence type="ECO:0000256" key="7">
    <source>
        <dbReference type="ARBA" id="ARBA00022958"/>
    </source>
</evidence>
<evidence type="ECO:0000313" key="13">
    <source>
        <dbReference type="Proteomes" id="UP000678499"/>
    </source>
</evidence>
<evidence type="ECO:0000256" key="5">
    <source>
        <dbReference type="ARBA" id="ARBA00022538"/>
    </source>
</evidence>
<evidence type="ECO:0000313" key="12">
    <source>
        <dbReference type="EMBL" id="CAD7279831.1"/>
    </source>
</evidence>
<comment type="similarity">
    <text evidence="2">Belongs to the shaker potassium channel beta subunit family.</text>
</comment>
<dbReference type="GO" id="GO:0016491">
    <property type="term" value="F:oxidoreductase activity"/>
    <property type="evidence" value="ECO:0007669"/>
    <property type="project" value="UniProtKB-KW"/>
</dbReference>
<keyword evidence="5" id="KW-0633">Potassium transport</keyword>
<dbReference type="AlphaFoldDB" id="A0A7R9BSR9"/>
<feature type="region of interest" description="Disordered" evidence="10">
    <location>
        <begin position="1"/>
        <end position="24"/>
    </location>
</feature>
<sequence>MEEEQRQAAAAAAAAAGAGPSSAATRPQLGIELENLNANNLTPAVISVQSSASLSRQSSSLTPGLRYRNLGKSGLKVSNLGLATWVVCGPHTSDALAEEIITLAYESGINLFDLSEVYSCGRAESTVGRILQKKKWNRSSFNVITKVHWGKGVDSNLRSLSRKTIIESIKASLQRLQLEYIDIVIIHKADPMCPMEEVVRAMSYCINKGWVMYWGSSRWSPVEIFEAYTNARQFNCPVSIVEQTEYHFHCRDKTELYLPEMYNQIGVGCMTWSPLGVGLVGKYDDGKPLFSRPSFKKKYSSLGHPEDQSKDHSEGKGGAACSSSAYSMSMQVDSRLTMEEFQTQRDQQAALVDVADRIGCSVSHLSLAWCLKNEDVQCVLVGAPTPDQFLDQLCCLQILPRMTPGLMMEIEQILENKPVRPAMISTLHKQR</sequence>
<accession>A0A7R9BSR9</accession>
<feature type="compositionally biased region" description="Basic and acidic residues" evidence="10">
    <location>
        <begin position="304"/>
        <end position="315"/>
    </location>
</feature>
<organism evidence="12">
    <name type="scientific">Notodromas monacha</name>
    <dbReference type="NCBI Taxonomy" id="399045"/>
    <lineage>
        <taxon>Eukaryota</taxon>
        <taxon>Metazoa</taxon>
        <taxon>Ecdysozoa</taxon>
        <taxon>Arthropoda</taxon>
        <taxon>Crustacea</taxon>
        <taxon>Oligostraca</taxon>
        <taxon>Ostracoda</taxon>
        <taxon>Podocopa</taxon>
        <taxon>Podocopida</taxon>
        <taxon>Cypridocopina</taxon>
        <taxon>Cypridoidea</taxon>
        <taxon>Cyprididae</taxon>
        <taxon>Notodromas</taxon>
    </lineage>
</organism>
<dbReference type="EMBL" id="CAJPEX010001807">
    <property type="protein sequence ID" value="CAG0919983.1"/>
    <property type="molecule type" value="Genomic_DNA"/>
</dbReference>
<dbReference type="GO" id="GO:0005249">
    <property type="term" value="F:voltage-gated potassium channel activity"/>
    <property type="evidence" value="ECO:0007669"/>
    <property type="project" value="InterPro"/>
</dbReference>
<dbReference type="InterPro" id="IPR005983">
    <property type="entry name" value="K_chnl_volt-dep_bsu_KCNAB"/>
</dbReference>
<dbReference type="PANTHER" id="PTHR43150:SF2">
    <property type="entry name" value="HYPERKINETIC, ISOFORM M"/>
    <property type="match status" value="1"/>
</dbReference>
<evidence type="ECO:0000256" key="10">
    <source>
        <dbReference type="SAM" id="MobiDB-lite"/>
    </source>
</evidence>
<dbReference type="InterPro" id="IPR036812">
    <property type="entry name" value="NAD(P)_OxRdtase_dom_sf"/>
</dbReference>
<keyword evidence="4" id="KW-0963">Cytoplasm</keyword>
<keyword evidence="8" id="KW-0560">Oxidoreductase</keyword>
<dbReference type="EMBL" id="OA883844">
    <property type="protein sequence ID" value="CAD7279831.1"/>
    <property type="molecule type" value="Genomic_DNA"/>
</dbReference>
<protein>
    <recommendedName>
        <fullName evidence="11">NADP-dependent oxidoreductase domain-containing protein</fullName>
    </recommendedName>
</protein>
<evidence type="ECO:0000259" key="11">
    <source>
        <dbReference type="Pfam" id="PF00248"/>
    </source>
</evidence>
<dbReference type="GO" id="GO:1901379">
    <property type="term" value="P:regulation of potassium ion transmembrane transport"/>
    <property type="evidence" value="ECO:0007669"/>
    <property type="project" value="TreeGrafter"/>
</dbReference>
<dbReference type="PRINTS" id="PR01577">
    <property type="entry name" value="KCNABCHANNEL"/>
</dbReference>
<keyword evidence="3" id="KW-0813">Transport</keyword>
<dbReference type="InterPro" id="IPR023210">
    <property type="entry name" value="NADP_OxRdtase_dom"/>
</dbReference>
<feature type="region of interest" description="Disordered" evidence="10">
    <location>
        <begin position="299"/>
        <end position="322"/>
    </location>
</feature>
<feature type="compositionally biased region" description="Low complexity" evidence="10">
    <location>
        <begin position="8"/>
        <end position="24"/>
    </location>
</feature>
<comment type="subcellular location">
    <subcellularLocation>
        <location evidence="1">Cytoplasm</location>
    </subcellularLocation>
</comment>
<dbReference type="InterPro" id="IPR005399">
    <property type="entry name" value="K_chnl_volt-dep_bsu_KCNAB-rel"/>
</dbReference>
<evidence type="ECO:0000256" key="9">
    <source>
        <dbReference type="ARBA" id="ARBA00023065"/>
    </source>
</evidence>
<dbReference type="GO" id="GO:0015459">
    <property type="term" value="F:potassium channel regulator activity"/>
    <property type="evidence" value="ECO:0007669"/>
    <property type="project" value="TreeGrafter"/>
</dbReference>
<dbReference type="OrthoDB" id="1720422at2759"/>
<feature type="domain" description="NADP-dependent oxidoreductase" evidence="11">
    <location>
        <begin position="85"/>
        <end position="393"/>
    </location>
</feature>
<evidence type="ECO:0000256" key="6">
    <source>
        <dbReference type="ARBA" id="ARBA00022857"/>
    </source>
</evidence>
<evidence type="ECO:0000256" key="3">
    <source>
        <dbReference type="ARBA" id="ARBA00022448"/>
    </source>
</evidence>
<dbReference type="GO" id="GO:0044325">
    <property type="term" value="F:transmembrane transporter binding"/>
    <property type="evidence" value="ECO:0007669"/>
    <property type="project" value="TreeGrafter"/>
</dbReference>
<dbReference type="PANTHER" id="PTHR43150">
    <property type="entry name" value="HYPERKINETIC, ISOFORM M"/>
    <property type="match status" value="1"/>
</dbReference>
<dbReference type="GO" id="GO:0008076">
    <property type="term" value="C:voltage-gated potassium channel complex"/>
    <property type="evidence" value="ECO:0007669"/>
    <property type="project" value="TreeGrafter"/>
</dbReference>
<dbReference type="Gene3D" id="3.20.20.100">
    <property type="entry name" value="NADP-dependent oxidoreductase domain"/>
    <property type="match status" value="1"/>
</dbReference>
<proteinExistence type="inferred from homology"/>
<evidence type="ECO:0000256" key="1">
    <source>
        <dbReference type="ARBA" id="ARBA00004496"/>
    </source>
</evidence>
<keyword evidence="7" id="KW-0630">Potassium</keyword>